<protein>
    <submittedName>
        <fullName evidence="2">Uncharacterized protein</fullName>
    </submittedName>
</protein>
<dbReference type="AlphaFoldDB" id="A0A1W2M250"/>
<evidence type="ECO:0000256" key="1">
    <source>
        <dbReference type="SAM" id="MobiDB-lite"/>
    </source>
</evidence>
<evidence type="ECO:0000313" key="3">
    <source>
        <dbReference type="Proteomes" id="UP000076660"/>
    </source>
</evidence>
<gene>
    <name evidence="2" type="ORF">AVR91_0204330</name>
</gene>
<name>A0A1W2M250_9PSEU</name>
<feature type="region of interest" description="Disordered" evidence="1">
    <location>
        <begin position="1"/>
        <end position="49"/>
    </location>
</feature>
<dbReference type="Proteomes" id="UP000076660">
    <property type="component" value="Unassembled WGS sequence"/>
</dbReference>
<dbReference type="EMBL" id="LQMT02000006">
    <property type="protein sequence ID" value="ONF73963.1"/>
    <property type="molecule type" value="Genomic_DNA"/>
</dbReference>
<sequence>MTGSLFPQFDAPEPAPAPTTAPLFELPDNAAVPAAAEHGPLPEPPHRPLRDVALFPARLALPDEDADELAFQLTV</sequence>
<evidence type="ECO:0000313" key="2">
    <source>
        <dbReference type="EMBL" id="ONF73963.1"/>
    </source>
</evidence>
<organism evidence="2 3">
    <name type="scientific">Amycolatopsis keratiniphila subsp. keratiniphila</name>
    <dbReference type="NCBI Taxonomy" id="227715"/>
    <lineage>
        <taxon>Bacteria</taxon>
        <taxon>Bacillati</taxon>
        <taxon>Actinomycetota</taxon>
        <taxon>Actinomycetes</taxon>
        <taxon>Pseudonocardiales</taxon>
        <taxon>Pseudonocardiaceae</taxon>
        <taxon>Amycolatopsis</taxon>
        <taxon>Amycolatopsis japonica group</taxon>
    </lineage>
</organism>
<proteinExistence type="predicted"/>
<reference evidence="2 3" key="1">
    <citation type="submission" date="2016-12" db="EMBL/GenBank/DDBJ databases">
        <title>Amycolatopsis keratiniphila subsp. keratiniphila genome sequencing and assembly.</title>
        <authorList>
            <person name="Mayilraj S."/>
            <person name="Kaur N."/>
        </authorList>
    </citation>
    <scope>NUCLEOTIDE SEQUENCE [LARGE SCALE GENOMIC DNA]</scope>
    <source>
        <strain evidence="2 3">DSM 44409</strain>
    </source>
</reference>
<comment type="caution">
    <text evidence="2">The sequence shown here is derived from an EMBL/GenBank/DDBJ whole genome shotgun (WGS) entry which is preliminary data.</text>
</comment>
<dbReference type="RefSeq" id="WP_063276372.1">
    <property type="nucleotide sequence ID" value="NZ_LQMT02000006.1"/>
</dbReference>
<accession>A0A1W2M250</accession>